<dbReference type="Proteomes" id="UP000000599">
    <property type="component" value="Chromosome F"/>
</dbReference>
<dbReference type="STRING" id="284592.B5RU91"/>
<dbReference type="AlphaFoldDB" id="B5RU91"/>
<accession>B5RU91</accession>
<dbReference type="OrthoDB" id="2019504at2759"/>
<evidence type="ECO:0000256" key="2">
    <source>
        <dbReference type="ARBA" id="ARBA00006374"/>
    </source>
</evidence>
<protein>
    <submittedName>
        <fullName evidence="5">DEHA2F04532p</fullName>
    </submittedName>
</protein>
<dbReference type="FunCoup" id="B5RU91">
    <property type="interactions" value="452"/>
</dbReference>
<gene>
    <name evidence="5" type="ordered locus">DEHA2F04532g</name>
</gene>
<dbReference type="OMA" id="AMWFSDR"/>
<evidence type="ECO:0000256" key="1">
    <source>
        <dbReference type="ARBA" id="ARBA00004123"/>
    </source>
</evidence>
<dbReference type="RefSeq" id="XP_002770739.1">
    <property type="nucleotide sequence ID" value="XM_002770693.1"/>
</dbReference>
<dbReference type="HOGENOM" id="CLU_022876_0_2_1"/>
<evidence type="ECO:0000313" key="5">
    <source>
        <dbReference type="EMBL" id="CAR66269.1"/>
    </source>
</evidence>
<dbReference type="Pfam" id="PF05997">
    <property type="entry name" value="Nop52"/>
    <property type="match status" value="1"/>
</dbReference>
<keyword evidence="3" id="KW-0698">rRNA processing</keyword>
<dbReference type="PANTHER" id="PTHR13026:SF0">
    <property type="entry name" value="RIBOSOMAL RNA PROCESSING 1B"/>
    <property type="match status" value="1"/>
</dbReference>
<organism evidence="5 6">
    <name type="scientific">Debaryomyces hansenii (strain ATCC 36239 / CBS 767 / BCRC 21394 / JCM 1990 / NBRC 0083 / IGC 2968)</name>
    <name type="common">Yeast</name>
    <name type="synonym">Torulaspora hansenii</name>
    <dbReference type="NCBI Taxonomy" id="284592"/>
    <lineage>
        <taxon>Eukaryota</taxon>
        <taxon>Fungi</taxon>
        <taxon>Dikarya</taxon>
        <taxon>Ascomycota</taxon>
        <taxon>Saccharomycotina</taxon>
        <taxon>Pichiomycetes</taxon>
        <taxon>Debaryomycetaceae</taxon>
        <taxon>Debaryomyces</taxon>
    </lineage>
</organism>
<sequence length="267" mass="31713">MSQTSGFVKKLAANDRKIRDAAFESLRKYLSSRSSSKLTLLEMEKLWKGLYYSMWLCDRPRPQERLAESLAQLYSEVIPVAAFSDFTEAFWVIMIREWPNVDQWRVDKFYLLIRRILRHNFKRLKTEKWSSKAVDSFLSVYEKYPLSGDKSVSVALPYHICDIYLDELELVIFEELKDKQEALDEQEKKDMTKYQELVKSKIDIASEVPIQKLITPFQKLSKECPLKTLREKCKEEVLNDERLKDWNIFESEDTDSEEDDDEWEGFN</sequence>
<reference evidence="5 6" key="1">
    <citation type="journal article" date="2004" name="Nature">
        <title>Genome evolution in yeasts.</title>
        <authorList>
            <consortium name="Genolevures"/>
            <person name="Dujon B."/>
            <person name="Sherman D."/>
            <person name="Fischer G."/>
            <person name="Durrens P."/>
            <person name="Casaregola S."/>
            <person name="Lafontaine I."/>
            <person name="de Montigny J."/>
            <person name="Marck C."/>
            <person name="Neuveglise C."/>
            <person name="Talla E."/>
            <person name="Goffard N."/>
            <person name="Frangeul L."/>
            <person name="Aigle M."/>
            <person name="Anthouard V."/>
            <person name="Babour A."/>
            <person name="Barbe V."/>
            <person name="Barnay S."/>
            <person name="Blanchin S."/>
            <person name="Beckerich J.M."/>
            <person name="Beyne E."/>
            <person name="Bleykasten C."/>
            <person name="Boisrame A."/>
            <person name="Boyer J."/>
            <person name="Cattolico L."/>
            <person name="Confanioleri F."/>
            <person name="de Daruvar A."/>
            <person name="Despons L."/>
            <person name="Fabre E."/>
            <person name="Fairhead C."/>
            <person name="Ferry-Dumazet H."/>
            <person name="Groppi A."/>
            <person name="Hantraye F."/>
            <person name="Hennequin C."/>
            <person name="Jauniaux N."/>
            <person name="Joyet P."/>
            <person name="Kachouri R."/>
            <person name="Kerrest A."/>
            <person name="Koszul R."/>
            <person name="Lemaire M."/>
            <person name="Lesur I."/>
            <person name="Ma L."/>
            <person name="Muller H."/>
            <person name="Nicaud J.M."/>
            <person name="Nikolski M."/>
            <person name="Oztas S."/>
            <person name="Ozier-Kalogeropoulos O."/>
            <person name="Pellenz S."/>
            <person name="Potier S."/>
            <person name="Richard G.F."/>
            <person name="Straub M.L."/>
            <person name="Suleau A."/>
            <person name="Swennene D."/>
            <person name="Tekaia F."/>
            <person name="Wesolowski-Louvel M."/>
            <person name="Westhof E."/>
            <person name="Wirth B."/>
            <person name="Zeniou-Meyer M."/>
            <person name="Zivanovic I."/>
            <person name="Bolotin-Fukuhara M."/>
            <person name="Thierry A."/>
            <person name="Bouchier C."/>
            <person name="Caudron B."/>
            <person name="Scarpelli C."/>
            <person name="Gaillardin C."/>
            <person name="Weissenbach J."/>
            <person name="Wincker P."/>
            <person name="Souciet J.L."/>
        </authorList>
    </citation>
    <scope>NUCLEOTIDE SEQUENCE [LARGE SCALE GENOMIC DNA]</scope>
    <source>
        <strain evidence="6">ATCC 36239 / CBS 767 / BCRC 21394 / JCM 1990 / NBRC 0083 / IGC 2968</strain>
    </source>
</reference>
<dbReference type="PANTHER" id="PTHR13026">
    <property type="entry name" value="NNP-1 PROTEIN NOVEL NUCLEAR PROTEIN 1 NOP52"/>
    <property type="match status" value="1"/>
</dbReference>
<dbReference type="KEGG" id="dha:DEHA2F04532g"/>
<proteinExistence type="inferred from homology"/>
<dbReference type="VEuPathDB" id="FungiDB:DEHA2F04532g"/>
<evidence type="ECO:0000313" key="6">
    <source>
        <dbReference type="Proteomes" id="UP000000599"/>
    </source>
</evidence>
<dbReference type="GO" id="GO:0030687">
    <property type="term" value="C:preribosome, large subunit precursor"/>
    <property type="evidence" value="ECO:0007669"/>
    <property type="project" value="EnsemblFungi"/>
</dbReference>
<dbReference type="InterPro" id="IPR010301">
    <property type="entry name" value="RRP1"/>
</dbReference>
<dbReference type="GO" id="GO:0030688">
    <property type="term" value="C:preribosome, small subunit precursor"/>
    <property type="evidence" value="ECO:0007669"/>
    <property type="project" value="InterPro"/>
</dbReference>
<name>B5RU91_DEBHA</name>
<dbReference type="InParanoid" id="B5RU91"/>
<evidence type="ECO:0000256" key="3">
    <source>
        <dbReference type="ARBA" id="ARBA00022552"/>
    </source>
</evidence>
<keyword evidence="6" id="KW-1185">Reference proteome</keyword>
<keyword evidence="4" id="KW-0539">Nucleus</keyword>
<dbReference type="eggNOG" id="KOG3911">
    <property type="taxonomic scope" value="Eukaryota"/>
</dbReference>
<comment type="similarity">
    <text evidence="2">Belongs to the RRP1 family.</text>
</comment>
<dbReference type="GeneID" id="8998873"/>
<dbReference type="EMBL" id="CR382138">
    <property type="protein sequence ID" value="CAR66269.1"/>
    <property type="molecule type" value="Genomic_DNA"/>
</dbReference>
<evidence type="ECO:0000256" key="4">
    <source>
        <dbReference type="ARBA" id="ARBA00023242"/>
    </source>
</evidence>
<dbReference type="GO" id="GO:0005634">
    <property type="term" value="C:nucleus"/>
    <property type="evidence" value="ECO:0007669"/>
    <property type="project" value="UniProtKB-SubCell"/>
</dbReference>
<comment type="subcellular location">
    <subcellularLocation>
        <location evidence="1">Nucleus</location>
    </subcellularLocation>
</comment>
<dbReference type="GO" id="GO:0006364">
    <property type="term" value="P:rRNA processing"/>
    <property type="evidence" value="ECO:0007669"/>
    <property type="project" value="UniProtKB-KW"/>
</dbReference>